<feature type="compositionally biased region" description="Basic and acidic residues" evidence="1">
    <location>
        <begin position="1782"/>
        <end position="1793"/>
    </location>
</feature>
<evidence type="ECO:0000313" key="4">
    <source>
        <dbReference type="RefSeq" id="XP_047738234.1"/>
    </source>
</evidence>
<accession>A0A8B7PA47</accession>
<feature type="region of interest" description="Disordered" evidence="1">
    <location>
        <begin position="1047"/>
        <end position="1080"/>
    </location>
</feature>
<dbReference type="OrthoDB" id="6374106at2759"/>
<evidence type="ECO:0000313" key="3">
    <source>
        <dbReference type="RefSeq" id="XP_018022855.1"/>
    </source>
</evidence>
<feature type="compositionally biased region" description="Low complexity" evidence="1">
    <location>
        <begin position="1008"/>
        <end position="1032"/>
    </location>
</feature>
<feature type="region of interest" description="Disordered" evidence="1">
    <location>
        <begin position="1159"/>
        <end position="1183"/>
    </location>
</feature>
<feature type="region of interest" description="Disordered" evidence="1">
    <location>
        <begin position="317"/>
        <end position="431"/>
    </location>
</feature>
<feature type="compositionally biased region" description="Basic and acidic residues" evidence="1">
    <location>
        <begin position="805"/>
        <end position="831"/>
    </location>
</feature>
<feature type="region of interest" description="Disordered" evidence="1">
    <location>
        <begin position="775"/>
        <end position="1035"/>
    </location>
</feature>
<feature type="compositionally biased region" description="Basic and acidic residues" evidence="1">
    <location>
        <begin position="1593"/>
        <end position="1643"/>
    </location>
</feature>
<feature type="region of interest" description="Disordered" evidence="1">
    <location>
        <begin position="122"/>
        <end position="200"/>
    </location>
</feature>
<name>A0A8B7PA47_HYAAZ</name>
<feature type="compositionally biased region" description="Polar residues" evidence="1">
    <location>
        <begin position="188"/>
        <end position="198"/>
    </location>
</feature>
<feature type="compositionally biased region" description="Polar residues" evidence="1">
    <location>
        <begin position="1171"/>
        <end position="1183"/>
    </location>
</feature>
<dbReference type="GeneID" id="108678870"/>
<feature type="compositionally biased region" description="Basic and acidic residues" evidence="1">
    <location>
        <begin position="1320"/>
        <end position="1335"/>
    </location>
</feature>
<feature type="compositionally biased region" description="Pro residues" evidence="1">
    <location>
        <begin position="975"/>
        <end position="988"/>
    </location>
</feature>
<feature type="compositionally biased region" description="Basic residues" evidence="1">
    <location>
        <begin position="841"/>
        <end position="877"/>
    </location>
</feature>
<feature type="region of interest" description="Disordered" evidence="1">
    <location>
        <begin position="627"/>
        <end position="739"/>
    </location>
</feature>
<feature type="region of interest" description="Disordered" evidence="1">
    <location>
        <begin position="1196"/>
        <end position="1219"/>
    </location>
</feature>
<dbReference type="RefSeq" id="XP_047738234.1">
    <property type="nucleotide sequence ID" value="XM_047882278.1"/>
</dbReference>
<dbReference type="RefSeq" id="XP_018022855.1">
    <property type="nucleotide sequence ID" value="XM_018167366.2"/>
</dbReference>
<keyword evidence="2" id="KW-1185">Reference proteome</keyword>
<feature type="compositionally biased region" description="Basic residues" evidence="1">
    <location>
        <begin position="1528"/>
        <end position="1538"/>
    </location>
</feature>
<gene>
    <name evidence="3 4" type="primary">LOC108678870</name>
</gene>
<dbReference type="OMA" id="VQPVYNY"/>
<sequence length="2298" mass="255141">MSSHGSDNLSLNKGSFILPQNPGLIHLPSSVPSPLDPRFIARSRFPLPAGMPTVTPVINVEMQQKAGLLPIPPMLPGSLPGSSLGVNSIHLPPSLPTYLPPPVAMPSSTNFLPTSLPPLPVTSSITSMSGSEPNVTSESKIGSQTLKSVNTNEGDATLKNKMLDAGSKNMNEPSEQISAPGDPGAEKGSTTSSSQLSTRPLLGKLAAKKRLLAFSGKTSFALNRPAKSVAKSALADADDEEAAKTAAGTSTSSENKKSAQPAKKKKKEEKVSSIDQIIMQESRIREALGVHGMNFNPYTPQFATFLDNPESLKRLEEKGKNYVQKLEQRKRDEERREKEKQEKKERERKERELEKARRKEREIEKAKAAKEEKEAREAKKLKEKEQSANKEKTSSGASEAKSARTSKSSSSSTNNKKRDSSGSRSGKTIQQMPRNWEEFCSLKMSWEQWEKFLSSCKDVSRQSRVLEAVNAVSKDEEGTVLFPGRIVQLTSTKPSISYAENPRLNQDFYMNRQCALMKLSREDLKIMEQVWNADHLVCPDTNSENYPEFSQFHWYPEDWISDDSGRLSRQSLSQIPSKWDSDEENNDQGSRNIGKKPLLQEYIQESKNVLMKAEAFIQSFSEKYEERSHKKVDEEYEGRNEKVDGKYEERSHAKVDQKYEERNREKVDGKYEERSHAKVDQKFEERSREKVDRKYERRSHEKVDGKYEERSHKKIDGKYDERSQEVHSKGSELDAENQKNISKEGEILHSGSGIADEYETFLHLVDSEKLEGQSYAEEVSHSGRSSAASKEYISCAEPDAVNIGKTEDEKTHGEEEMADDTKLESVDDSERMMSAAEWNKLRKKEKKEKKKAKKAARKLKKAAKKAKKLAEKAKKKASNSESTDEFSLADESSFDQHETSVDQDHLNKVVYQTPCSSSANSSLSEPAKETAPPSSPQPYSPSSAYSSISNSPEQPVPSTDLEEISDGNRNASLAPSPPVLPDAVPPLPTGKRTDRSILPSAGSELRFPPDSSSVLPPLPPSTVSTTPISFTSVPPPLPAVSVPHYQLLLSGPPPPIPSHSLPLPSSLYSTPPPSVPVQSSHHQLDFSELFRQGASVLCSVRPPPLPSSYSAPGTDSSNQGSVYSNHSTSFHKITSEFNSSMPENNSVQSLDIPMPSICPPAAHSPKEMQSTREASVNVPQQYEATKPLKFQSKLEHDCFTPSPDVSQDEDSRSSTPVGKREIRSIAFKLDSLKTTSKSKVLRKSALQGFEEEEAHRKKLPKPVFESVRCEQTESSRECIDEADSSHGSPAVRTSDIADFPQTGVTEITSKVGGSYPDPTEVDRKISPINADKPERIASTGQESMSQEHLDSGKRLWSNDKNDESGAQISDRNQTLDDNSGKLSVGRTDISSDGQWAKLAVREREESEGQKDKSPDRQHDQSYERGKGRFPNQEEDRSPDRSKRSPDARSDRSPAIKRDRSPDRKRDRSPDRKRDRSPDRKRDRSPGRKRDRSPGRKRPRSPDRKRDRSPDRKRDRSPDRKRDRSPDRKRGRSPGKKRDRSPDNKRNQSSKSDRSPGTKTDRSSDNKRDRSPDRREERSMENKSRRSPIRKSIRSPDREQDRSRDRSPLRRRDGSRDQSLDPSRKSQRESRGRGRSPLGRDDQTRRRRSSVSPGSDRDGQPADPWQTDFRQNDRSREESFDDRSVSSPGSRAQLSSPMKIPSIVQLHYSDKSGEFTPDEHRPEWNYDAAEMEEPVFQEWQNRNLSSNNVLIDTSLAGNSLMLPAEAPPLPPPIPATGPNSSEVVHETQDLRDGAEFSPSPPGSPTERLSLDDRLAKEHGLVMHEKPQSPVVGIDASQPSWNVPSSSPASNVIQVGNMLQILPQEIPPPPPLPASNQDLTSDNINLLSRLNDELRAGISGFEKSSSTSADGKTDSGADILPLIVAGAAAAAAAAAAGSPSANPSAVAQLISLLQQTAGRAPATSAIPVPAPPLPPAQPSVEELQLQQEELLKQERQAELLKQQQQHARKLRKERRERRRLEREARREARRTAEEQRTADQQQQQDSDDDEATIREAMSEEPNLGSPVAEYELEAEAEEARAESLRQAEEAMEKRLQKYMPAPAPDRGILMSPNYRIRGVSSGKNVRFADGVLPGEGTSPSGGEEIHSPPPPPSEEQDNGDGTSGVRPPREKKLRKKNKPRTRVIKVFEGMNEEDALSASPPPPPTSPPPGCTPIFLYPGYAHYTLSEPGTAVLYTHPQPPTSLPHTPNEFPPQGARFDLNDGSSPFMETYDASTNMPPFPVLNGSPFVHGEGCSPYVSQS</sequence>
<feature type="compositionally biased region" description="Basic and acidic residues" evidence="1">
    <location>
        <begin position="627"/>
        <end position="732"/>
    </location>
</feature>
<feature type="compositionally biased region" description="Polar residues" evidence="1">
    <location>
        <begin position="1107"/>
        <end position="1126"/>
    </location>
</feature>
<feature type="compositionally biased region" description="Pro residues" evidence="1">
    <location>
        <begin position="1764"/>
        <end position="1774"/>
    </location>
</feature>
<evidence type="ECO:0000256" key="1">
    <source>
        <dbReference type="SAM" id="MobiDB-lite"/>
    </source>
</evidence>
<feature type="compositionally biased region" description="Basic and acidic residues" evidence="1">
    <location>
        <begin position="894"/>
        <end position="907"/>
    </location>
</feature>
<feature type="compositionally biased region" description="Pro residues" evidence="1">
    <location>
        <begin position="2197"/>
        <end position="2209"/>
    </location>
</feature>
<proteinExistence type="predicted"/>
<feature type="compositionally biased region" description="Polar residues" evidence="1">
    <location>
        <begin position="168"/>
        <end position="177"/>
    </location>
</feature>
<feature type="region of interest" description="Disordered" evidence="1">
    <location>
        <begin position="2229"/>
        <end position="2269"/>
    </location>
</feature>
<feature type="compositionally biased region" description="Basic and acidic residues" evidence="1">
    <location>
        <begin position="1399"/>
        <end position="1527"/>
    </location>
</feature>
<feature type="compositionally biased region" description="Basic residues" evidence="1">
    <location>
        <begin position="2167"/>
        <end position="2181"/>
    </location>
</feature>
<protein>
    <submittedName>
        <fullName evidence="3 4">Uncharacterized protein LOC108678870</fullName>
    </submittedName>
</protein>
<feature type="region of interest" description="Disordered" evidence="1">
    <location>
        <begin position="1998"/>
        <end position="2105"/>
    </location>
</feature>
<feature type="compositionally biased region" description="Basic and acidic residues" evidence="1">
    <location>
        <begin position="317"/>
        <end position="393"/>
    </location>
</feature>
<feature type="compositionally biased region" description="Basic and acidic residues" evidence="1">
    <location>
        <begin position="1669"/>
        <end position="1683"/>
    </location>
</feature>
<feature type="compositionally biased region" description="Polar residues" evidence="1">
    <location>
        <begin position="1684"/>
        <end position="1695"/>
    </location>
</feature>
<feature type="compositionally biased region" description="Polar residues" evidence="1">
    <location>
        <begin position="128"/>
        <end position="154"/>
    </location>
</feature>
<feature type="region of interest" description="Disordered" evidence="1">
    <location>
        <begin position="1247"/>
        <end position="1699"/>
    </location>
</feature>
<feature type="region of interest" description="Disordered" evidence="1">
    <location>
        <begin position="571"/>
        <end position="597"/>
    </location>
</feature>
<dbReference type="Proteomes" id="UP000694843">
    <property type="component" value="Unplaced"/>
</dbReference>
<feature type="compositionally biased region" description="Basic and acidic residues" evidence="1">
    <location>
        <begin position="1267"/>
        <end position="1279"/>
    </location>
</feature>
<feature type="compositionally biased region" description="Low complexity" evidence="1">
    <location>
        <begin position="1058"/>
        <end position="1069"/>
    </location>
</feature>
<feature type="region of interest" description="Disordered" evidence="1">
    <location>
        <begin position="234"/>
        <end position="275"/>
    </location>
</feature>
<dbReference type="KEGG" id="hazt:108678870"/>
<feature type="compositionally biased region" description="Basic and acidic residues" evidence="1">
    <location>
        <begin position="2016"/>
        <end position="2035"/>
    </location>
</feature>
<feature type="compositionally biased region" description="Basic and acidic residues" evidence="1">
    <location>
        <begin position="1539"/>
        <end position="1583"/>
    </location>
</feature>
<feature type="compositionally biased region" description="Basic and acidic residues" evidence="1">
    <location>
        <begin position="1345"/>
        <end position="1363"/>
    </location>
</feature>
<reference evidence="3 4" key="1">
    <citation type="submission" date="2025-04" db="UniProtKB">
        <authorList>
            <consortium name="RefSeq"/>
        </authorList>
    </citation>
    <scope>IDENTIFICATION</scope>
    <source>
        <tissue evidence="3 4">Whole organism</tissue>
    </source>
</reference>
<feature type="compositionally biased region" description="Basic residues" evidence="1">
    <location>
        <begin position="2004"/>
        <end position="2015"/>
    </location>
</feature>
<feature type="compositionally biased region" description="Basic and acidic residues" evidence="1">
    <location>
        <begin position="2075"/>
        <end position="2093"/>
    </location>
</feature>
<feature type="region of interest" description="Disordered" evidence="1">
    <location>
        <begin position="2125"/>
        <end position="2209"/>
    </location>
</feature>
<organism evidence="2 3">
    <name type="scientific">Hyalella azteca</name>
    <name type="common">Amphipod</name>
    <dbReference type="NCBI Taxonomy" id="294128"/>
    <lineage>
        <taxon>Eukaryota</taxon>
        <taxon>Metazoa</taxon>
        <taxon>Ecdysozoa</taxon>
        <taxon>Arthropoda</taxon>
        <taxon>Crustacea</taxon>
        <taxon>Multicrustacea</taxon>
        <taxon>Malacostraca</taxon>
        <taxon>Eumalacostraca</taxon>
        <taxon>Peracarida</taxon>
        <taxon>Amphipoda</taxon>
        <taxon>Senticaudata</taxon>
        <taxon>Talitrida</taxon>
        <taxon>Talitroidea</taxon>
        <taxon>Hyalellidae</taxon>
        <taxon>Hyalella</taxon>
    </lineage>
</organism>
<feature type="compositionally biased region" description="Low complexity" evidence="1">
    <location>
        <begin position="940"/>
        <end position="952"/>
    </location>
</feature>
<feature type="region of interest" description="Disordered" evidence="1">
    <location>
        <begin position="1102"/>
        <end position="1126"/>
    </location>
</feature>
<feature type="compositionally biased region" description="Polar residues" evidence="1">
    <location>
        <begin position="1364"/>
        <end position="1381"/>
    </location>
</feature>
<feature type="compositionally biased region" description="Low complexity" evidence="1">
    <location>
        <begin position="398"/>
        <end position="414"/>
    </location>
</feature>
<feature type="region of interest" description="Disordered" evidence="1">
    <location>
        <begin position="1761"/>
        <end position="1807"/>
    </location>
</feature>
<feature type="compositionally biased region" description="Low complexity" evidence="1">
    <location>
        <begin position="244"/>
        <end position="253"/>
    </location>
</feature>
<evidence type="ECO:0000313" key="2">
    <source>
        <dbReference type="Proteomes" id="UP000694843"/>
    </source>
</evidence>